<organism evidence="9 10">
    <name type="scientific">Spinactinospora alkalitolerans</name>
    <dbReference type="NCBI Taxonomy" id="687207"/>
    <lineage>
        <taxon>Bacteria</taxon>
        <taxon>Bacillati</taxon>
        <taxon>Actinomycetota</taxon>
        <taxon>Actinomycetes</taxon>
        <taxon>Streptosporangiales</taxon>
        <taxon>Nocardiopsidaceae</taxon>
        <taxon>Spinactinospora</taxon>
    </lineage>
</organism>
<reference evidence="9 10" key="1">
    <citation type="submission" date="2020-07" db="EMBL/GenBank/DDBJ databases">
        <title>Sequencing the genomes of 1000 actinobacteria strains.</title>
        <authorList>
            <person name="Klenk H.-P."/>
        </authorList>
    </citation>
    <scope>NUCLEOTIDE SEQUENCE [LARGE SCALE GENOMIC DNA]</scope>
    <source>
        <strain evidence="9 10">CXB654</strain>
    </source>
</reference>
<dbReference type="SUPFAM" id="SSF51905">
    <property type="entry name" value="FAD/NAD(P)-binding domain"/>
    <property type="match status" value="1"/>
</dbReference>
<feature type="domain" description="Glucose-methanol-choline oxidoreductase N-terminal" evidence="7">
    <location>
        <begin position="80"/>
        <end position="103"/>
    </location>
</feature>
<dbReference type="GO" id="GO:0008812">
    <property type="term" value="F:choline dehydrogenase activity"/>
    <property type="evidence" value="ECO:0007669"/>
    <property type="project" value="UniProtKB-EC"/>
</dbReference>
<dbReference type="PANTHER" id="PTHR11552:SF147">
    <property type="entry name" value="CHOLINE DEHYDROGENASE, MITOCHONDRIAL"/>
    <property type="match status" value="1"/>
</dbReference>
<sequence length="502" mass="53084">MDQWDVIVVGAGSAGGVLADRLSEGGRRSVLLLEAGPDYGSEPAGMPEDVAASPRETFSHDWGSVTEPGDLGREIAVARGKLVGGSSAINNAIALRGRPEDYDAWAARTGAWSFEELLPDFRAVERDLDFATDWHGNQGPVPVRRHGPHDLHALHRGFRDACLALGYPPVADHNAPGAHGIGPVPVNRLDGVRQSTALTYLARGRGRGNLTIRAKTLVDRVTLEDGRAVGVRLCDDQGTVLRARQVLLAAGSYGSPALLMRSGIGPAQHLRDLGIPVAVELPGVGQNLQDHPVTTLAYRTATAPPDEVLQMILTCTSGAGTETDLHVFPLGPETSADDSAVLTLYVGLLSPHSRGQVRLYSDDPRQGPRIDLAFLTDPRDGERLVAGMQLARRLAHTPPLDGMLGEELAPGTATDTAEQLLDALRRSVTTYQHPVGTCRMGPAEDPGAVVSPTGAVHGIEDLYVIDASVMPGLPTANPNLTTMALAEHCAAAMTTRSRETGS</sequence>
<evidence type="ECO:0000256" key="1">
    <source>
        <dbReference type="ARBA" id="ARBA00001974"/>
    </source>
</evidence>
<evidence type="ECO:0000256" key="6">
    <source>
        <dbReference type="RuleBase" id="RU003968"/>
    </source>
</evidence>
<dbReference type="GO" id="GO:0019285">
    <property type="term" value="P:glycine betaine biosynthetic process from choline"/>
    <property type="evidence" value="ECO:0007669"/>
    <property type="project" value="TreeGrafter"/>
</dbReference>
<dbReference type="EC" id="1.1.99.1" evidence="9"/>
<dbReference type="InterPro" id="IPR007867">
    <property type="entry name" value="GMC_OxRtase_C"/>
</dbReference>
<evidence type="ECO:0000313" key="10">
    <source>
        <dbReference type="Proteomes" id="UP000589036"/>
    </source>
</evidence>
<comment type="cofactor">
    <cofactor evidence="1 5">
        <name>FAD</name>
        <dbReference type="ChEBI" id="CHEBI:57692"/>
    </cofactor>
</comment>
<proteinExistence type="inferred from homology"/>
<dbReference type="PANTHER" id="PTHR11552">
    <property type="entry name" value="GLUCOSE-METHANOL-CHOLINE GMC OXIDOREDUCTASE"/>
    <property type="match status" value="1"/>
</dbReference>
<dbReference type="GO" id="GO:0016020">
    <property type="term" value="C:membrane"/>
    <property type="evidence" value="ECO:0007669"/>
    <property type="project" value="TreeGrafter"/>
</dbReference>
<protein>
    <submittedName>
        <fullName evidence="9">Choline dehydrogenase</fullName>
        <ecNumber evidence="9">1.1.99.1</ecNumber>
    </submittedName>
</protein>
<feature type="binding site" evidence="5">
    <location>
        <position position="218"/>
    </location>
    <ligand>
        <name>FAD</name>
        <dbReference type="ChEBI" id="CHEBI:57692"/>
    </ligand>
</feature>
<evidence type="ECO:0000313" key="9">
    <source>
        <dbReference type="EMBL" id="NYE50456.1"/>
    </source>
</evidence>
<keyword evidence="10" id="KW-1185">Reference proteome</keyword>
<dbReference type="PROSITE" id="PS00623">
    <property type="entry name" value="GMC_OXRED_1"/>
    <property type="match status" value="1"/>
</dbReference>
<evidence type="ECO:0000259" key="8">
    <source>
        <dbReference type="PROSITE" id="PS00624"/>
    </source>
</evidence>
<dbReference type="SUPFAM" id="SSF54373">
    <property type="entry name" value="FAD-linked reductases, C-terminal domain"/>
    <property type="match status" value="1"/>
</dbReference>
<dbReference type="InterPro" id="IPR012132">
    <property type="entry name" value="GMC_OxRdtase"/>
</dbReference>
<keyword evidence="4 5" id="KW-0274">FAD</keyword>
<dbReference type="Gene3D" id="3.30.410.40">
    <property type="match status" value="1"/>
</dbReference>
<dbReference type="InterPro" id="IPR000172">
    <property type="entry name" value="GMC_OxRdtase_N"/>
</dbReference>
<name>A0A852U0T7_9ACTN</name>
<dbReference type="Pfam" id="PF00732">
    <property type="entry name" value="GMC_oxred_N"/>
    <property type="match status" value="1"/>
</dbReference>
<keyword evidence="9" id="KW-0560">Oxidoreductase</keyword>
<evidence type="ECO:0000256" key="4">
    <source>
        <dbReference type="ARBA" id="ARBA00022827"/>
    </source>
</evidence>
<feature type="binding site" evidence="5">
    <location>
        <position position="431"/>
    </location>
    <ligand>
        <name>substrate</name>
    </ligand>
</feature>
<evidence type="ECO:0000259" key="7">
    <source>
        <dbReference type="PROSITE" id="PS00623"/>
    </source>
</evidence>
<comment type="similarity">
    <text evidence="2 6">Belongs to the GMC oxidoreductase family.</text>
</comment>
<dbReference type="InterPro" id="IPR036188">
    <property type="entry name" value="FAD/NAD-bd_sf"/>
</dbReference>
<dbReference type="EMBL" id="JACCCC010000001">
    <property type="protein sequence ID" value="NYE50456.1"/>
    <property type="molecule type" value="Genomic_DNA"/>
</dbReference>
<dbReference type="AlphaFoldDB" id="A0A852U0T7"/>
<dbReference type="GO" id="GO:0050660">
    <property type="term" value="F:flavin adenine dinucleotide binding"/>
    <property type="evidence" value="ECO:0007669"/>
    <property type="project" value="InterPro"/>
</dbReference>
<dbReference type="Gene3D" id="3.50.50.60">
    <property type="entry name" value="FAD/NAD(P)-binding domain"/>
    <property type="match status" value="1"/>
</dbReference>
<dbReference type="PIRSF" id="PIRSF000137">
    <property type="entry name" value="Alcohol_oxidase"/>
    <property type="match status" value="1"/>
</dbReference>
<dbReference type="PROSITE" id="PS00624">
    <property type="entry name" value="GMC_OXRED_2"/>
    <property type="match status" value="1"/>
</dbReference>
<dbReference type="RefSeq" id="WP_179645933.1">
    <property type="nucleotide sequence ID" value="NZ_BAAAYY010000030.1"/>
</dbReference>
<feature type="domain" description="Glucose-methanol-choline oxidoreductase N-terminal" evidence="8">
    <location>
        <begin position="251"/>
        <end position="265"/>
    </location>
</feature>
<evidence type="ECO:0000256" key="2">
    <source>
        <dbReference type="ARBA" id="ARBA00010790"/>
    </source>
</evidence>
<evidence type="ECO:0000256" key="3">
    <source>
        <dbReference type="ARBA" id="ARBA00022630"/>
    </source>
</evidence>
<dbReference type="Proteomes" id="UP000589036">
    <property type="component" value="Unassembled WGS sequence"/>
</dbReference>
<comment type="caution">
    <text evidence="9">The sequence shown here is derived from an EMBL/GenBank/DDBJ whole genome shotgun (WGS) entry which is preliminary data.</text>
</comment>
<accession>A0A852U0T7</accession>
<keyword evidence="3 6" id="KW-0285">Flavoprotein</keyword>
<gene>
    <name evidence="9" type="ORF">HDA32_005576</name>
</gene>
<dbReference type="Pfam" id="PF05199">
    <property type="entry name" value="GMC_oxred_C"/>
    <property type="match status" value="1"/>
</dbReference>
<evidence type="ECO:0000256" key="5">
    <source>
        <dbReference type="PIRSR" id="PIRSR000137-2"/>
    </source>
</evidence>